<gene>
    <name evidence="5" type="ORF">E3N84_10250</name>
</gene>
<feature type="transmembrane region" description="Helical" evidence="2">
    <location>
        <begin position="915"/>
        <end position="936"/>
    </location>
</feature>
<feature type="region of interest" description="Disordered" evidence="1">
    <location>
        <begin position="1009"/>
        <end position="1033"/>
    </location>
</feature>
<dbReference type="InterPro" id="IPR044016">
    <property type="entry name" value="Big_13"/>
</dbReference>
<feature type="transmembrane region" description="Helical" evidence="2">
    <location>
        <begin position="708"/>
        <end position="730"/>
    </location>
</feature>
<dbReference type="GO" id="GO:0005975">
    <property type="term" value="P:carbohydrate metabolic process"/>
    <property type="evidence" value="ECO:0007669"/>
    <property type="project" value="UniProtKB-ARBA"/>
</dbReference>
<feature type="domain" description="Bacterial Ig-like" evidence="4">
    <location>
        <begin position="248"/>
        <end position="315"/>
    </location>
</feature>
<organism evidence="5 6">
    <name type="scientific">Terrimesophilobacter mesophilus</name>
    <dbReference type="NCBI Taxonomy" id="433647"/>
    <lineage>
        <taxon>Bacteria</taxon>
        <taxon>Bacillati</taxon>
        <taxon>Actinomycetota</taxon>
        <taxon>Actinomycetes</taxon>
        <taxon>Micrococcales</taxon>
        <taxon>Microbacteriaceae</taxon>
        <taxon>Terrimesophilobacter</taxon>
    </lineage>
</organism>
<feature type="region of interest" description="Disordered" evidence="1">
    <location>
        <begin position="138"/>
        <end position="172"/>
    </location>
</feature>
<feature type="signal peptide" evidence="3">
    <location>
        <begin position="1"/>
        <end position="29"/>
    </location>
</feature>
<feature type="transmembrane region" description="Helical" evidence="2">
    <location>
        <begin position="794"/>
        <end position="818"/>
    </location>
</feature>
<evidence type="ECO:0000256" key="2">
    <source>
        <dbReference type="SAM" id="Phobius"/>
    </source>
</evidence>
<sequence length="1033" mass="106695">MNVRKIGAIISISVLTLLSVSIGSLPAWAAVPAPPVIDQPQDPWISNSGQQAEIHGSMDLGVVEVDVSVSSDGNTYTPLCSAVNPNPDSKQVWSCSGAGGAFTGALQLGVNYIRATATNGEGTSLPSAAIKLTIVDKKDGEPPANDDPPTITSPADGVYTNDNTPSFSGSASGQTFQVTAGTSVTLCSGNVVDQTWACTADPALLDGTYTYRVTSDDLSSDARTIHVDTVAPVPPTINGFEGSVDSSPAPTISGLSEPGATVQLLLDGIPADCTAAIVANDSGAWSCTLAASPSEGLHELTATQTDLAGNTSGLSSPAVPLTIRDSTPPAPPIVTSPAGTIQGTAIEAITNDPTPTIGGTGEPGATITSLAGPCTETVTVSAEGDWSCTLENPLSPDGVFLLPFTQTDAAGNTSEQASPELNLTVDTTAPDAFELWTPTGTMTDGVIEATTTSTHPLISGMGELNATLRIYRDGSIPVACREGLQVSSASGFHCTPSAALGVGVHDFTFSQTDAAGNSSGSPVLKLRLTVLAPAGPPAKPTTPPAPPRNPLLGSLPTLSASWFLNFRALGGNPAPGQNITLVGSDLPIGAIVSAELHSTPISLGTSVVKGDGTFRLNTVIPNTVIPGQHHYIVTVAPLEGSAQTVEVPVTIVAATPAAIPAPAPVPTIVLPPLKTPAAAQDHRDEPAAPNVLSWVLPTAQNLFIDPRIIGAALASSLALLFLVAFPAELLNSTIEENYGRLFGRLPKPKLAWLTRIRRWLANRRLVGGLALTTLAALIFSFADPHFGFDLSSLRLFLACIIGMFVLGYAANAITGAILKRRWNITSIIQLEPFGLVVALVGVLLSRLLDFTPGLLVGLVLGLSLSASATLRDEAREVLIWAAIVLGISVASWVVYSLMSGVVAPNTFAGALFDDSLVAVAVEGISGLVVGLLPIGYLDGASLFRRTKVQWALTYLVSLVAFFLIVLPSGQLWGQIDGPFWIWATVLFVFAAVCVGVYLWFRAHPEREEAGEVGDGESTDEVAAQVGGGRAPVK</sequence>
<feature type="transmembrane region" description="Helical" evidence="2">
    <location>
        <begin position="979"/>
        <end position="1000"/>
    </location>
</feature>
<keyword evidence="3" id="KW-0732">Signal</keyword>
<evidence type="ECO:0000259" key="4">
    <source>
        <dbReference type="Pfam" id="PF19077"/>
    </source>
</evidence>
<dbReference type="NCBIfam" id="NF041501">
    <property type="entry name" value="cola_mem"/>
    <property type="match status" value="1"/>
</dbReference>
<feature type="transmembrane region" description="Helical" evidence="2">
    <location>
        <begin position="877"/>
        <end position="895"/>
    </location>
</feature>
<keyword evidence="2" id="KW-0472">Membrane</keyword>
<feature type="compositionally biased region" description="Acidic residues" evidence="1">
    <location>
        <begin position="1010"/>
        <end position="1019"/>
    </location>
</feature>
<keyword evidence="2" id="KW-0812">Transmembrane</keyword>
<feature type="transmembrane region" description="Helical" evidence="2">
    <location>
        <begin position="765"/>
        <end position="782"/>
    </location>
</feature>
<feature type="transmembrane region" description="Helical" evidence="2">
    <location>
        <begin position="948"/>
        <end position="967"/>
    </location>
</feature>
<dbReference type="InterPro" id="IPR013783">
    <property type="entry name" value="Ig-like_fold"/>
</dbReference>
<dbReference type="InterPro" id="IPR048104">
    <property type="entry name" value="Cola_memb_dom"/>
</dbReference>
<feature type="domain" description="Bacterial Ig-like" evidence="4">
    <location>
        <begin position="343"/>
        <end position="427"/>
    </location>
</feature>
<evidence type="ECO:0000313" key="6">
    <source>
        <dbReference type="Proteomes" id="UP000298488"/>
    </source>
</evidence>
<dbReference type="EMBL" id="SOFI01000003">
    <property type="protein sequence ID" value="TFB80375.1"/>
    <property type="molecule type" value="Genomic_DNA"/>
</dbReference>
<dbReference type="OrthoDB" id="9772590at2"/>
<feature type="transmembrane region" description="Helical" evidence="2">
    <location>
        <begin position="830"/>
        <end position="848"/>
    </location>
</feature>
<keyword evidence="6" id="KW-1185">Reference proteome</keyword>
<protein>
    <recommendedName>
        <fullName evidence="4">Bacterial Ig-like domain-containing protein</fullName>
    </recommendedName>
</protein>
<evidence type="ECO:0000256" key="3">
    <source>
        <dbReference type="SAM" id="SignalP"/>
    </source>
</evidence>
<accession>A0A4R8VCF9</accession>
<comment type="caution">
    <text evidence="5">The sequence shown here is derived from an EMBL/GenBank/DDBJ whole genome shotgun (WGS) entry which is preliminary data.</text>
</comment>
<evidence type="ECO:0000313" key="5">
    <source>
        <dbReference type="EMBL" id="TFB80375.1"/>
    </source>
</evidence>
<dbReference type="RefSeq" id="WP_104096231.1">
    <property type="nucleotide sequence ID" value="NZ_JACHBP010000001.1"/>
</dbReference>
<proteinExistence type="predicted"/>
<feature type="compositionally biased region" description="Polar residues" evidence="1">
    <location>
        <begin position="160"/>
        <end position="172"/>
    </location>
</feature>
<feature type="domain" description="Bacterial Ig-like" evidence="4">
    <location>
        <begin position="159"/>
        <end position="220"/>
    </location>
</feature>
<keyword evidence="2" id="KW-1133">Transmembrane helix</keyword>
<name>A0A4R8VCF9_9MICO</name>
<feature type="chain" id="PRO_5043332912" description="Bacterial Ig-like domain-containing protein" evidence="3">
    <location>
        <begin position="30"/>
        <end position="1033"/>
    </location>
</feature>
<feature type="transmembrane region" description="Helical" evidence="2">
    <location>
        <begin position="854"/>
        <end position="870"/>
    </location>
</feature>
<dbReference type="NCBIfam" id="NF033510">
    <property type="entry name" value="Ca_tandemer"/>
    <property type="match status" value="2"/>
</dbReference>
<dbReference type="Pfam" id="PF19077">
    <property type="entry name" value="Big_13"/>
    <property type="match status" value="3"/>
</dbReference>
<dbReference type="Gene3D" id="2.60.40.10">
    <property type="entry name" value="Immunoglobulins"/>
    <property type="match status" value="4"/>
</dbReference>
<dbReference type="AlphaFoldDB" id="A0A4R8VCF9"/>
<evidence type="ECO:0000256" key="1">
    <source>
        <dbReference type="SAM" id="MobiDB-lite"/>
    </source>
</evidence>
<reference evidence="5 6" key="1">
    <citation type="submission" date="2019-03" db="EMBL/GenBank/DDBJ databases">
        <title>Genomics of glacier-inhabiting Cryobacterium strains.</title>
        <authorList>
            <person name="Liu Q."/>
            <person name="Xin Y.-H."/>
        </authorList>
    </citation>
    <scope>NUCLEOTIDE SEQUENCE [LARGE SCALE GENOMIC DNA]</scope>
    <source>
        <strain evidence="5 6">CGMCC 1.10440</strain>
    </source>
</reference>
<dbReference type="Proteomes" id="UP000298488">
    <property type="component" value="Unassembled WGS sequence"/>
</dbReference>